<dbReference type="InterPro" id="IPR025699">
    <property type="entry name" value="ABC2_memb-like"/>
</dbReference>
<dbReference type="Proteomes" id="UP000595349">
    <property type="component" value="Chromosome"/>
</dbReference>
<dbReference type="AlphaFoldDB" id="A0A7T6ZDJ7"/>
<keyword evidence="1" id="KW-0472">Membrane</keyword>
<proteinExistence type="predicted"/>
<dbReference type="Pfam" id="PF13346">
    <property type="entry name" value="ABC2_membrane_5"/>
    <property type="match status" value="1"/>
</dbReference>
<keyword evidence="1" id="KW-1133">Transmembrane helix</keyword>
<feature type="transmembrane region" description="Helical" evidence="1">
    <location>
        <begin position="186"/>
        <end position="210"/>
    </location>
</feature>
<evidence type="ECO:0000313" key="2">
    <source>
        <dbReference type="EMBL" id="QQK81295.1"/>
    </source>
</evidence>
<feature type="transmembrane region" description="Helical" evidence="1">
    <location>
        <begin position="85"/>
        <end position="106"/>
    </location>
</feature>
<gene>
    <name evidence="2" type="ORF">HUG20_16190</name>
</gene>
<evidence type="ECO:0000256" key="1">
    <source>
        <dbReference type="SAM" id="Phobius"/>
    </source>
</evidence>
<accession>A0A7T6ZDJ7</accession>
<dbReference type="PANTHER" id="PTHR41309">
    <property type="entry name" value="MEMBRANE PROTEIN-RELATED"/>
    <property type="match status" value="1"/>
</dbReference>
<dbReference type="KEGG" id="scib:HUG20_16190"/>
<keyword evidence="3" id="KW-1185">Reference proteome</keyword>
<feature type="transmembrane region" description="Helical" evidence="1">
    <location>
        <begin position="151"/>
        <end position="171"/>
    </location>
</feature>
<organism evidence="2 3">
    <name type="scientific">Salicibibacter cibi</name>
    <dbReference type="NCBI Taxonomy" id="2743001"/>
    <lineage>
        <taxon>Bacteria</taxon>
        <taxon>Bacillati</taxon>
        <taxon>Bacillota</taxon>
        <taxon>Bacilli</taxon>
        <taxon>Bacillales</taxon>
        <taxon>Bacillaceae</taxon>
        <taxon>Salicibibacter</taxon>
    </lineage>
</organism>
<name>A0A7T6ZDJ7_9BACI</name>
<feature type="transmembrane region" description="Helical" evidence="1">
    <location>
        <begin position="16"/>
        <end position="34"/>
    </location>
</feature>
<feature type="transmembrane region" description="Helical" evidence="1">
    <location>
        <begin position="118"/>
        <end position="139"/>
    </location>
</feature>
<dbReference type="EMBL" id="CP054706">
    <property type="protein sequence ID" value="QQK81295.1"/>
    <property type="molecule type" value="Genomic_DNA"/>
</dbReference>
<reference evidence="2 3" key="1">
    <citation type="submission" date="2020-06" db="EMBL/GenBank/DDBJ databases">
        <title>Genomic analysis of Salicibibacter sp. NKC21-4.</title>
        <authorList>
            <person name="Oh Y.J."/>
        </authorList>
    </citation>
    <scope>NUCLEOTIDE SEQUENCE [LARGE SCALE GENOMIC DNA]</scope>
    <source>
        <strain evidence="2 3">NKC21-4</strain>
    </source>
</reference>
<protein>
    <submittedName>
        <fullName evidence="2">ABC-2 transporter permease</fullName>
    </submittedName>
</protein>
<sequence>MKGLLLNQYYSVSASLRNYVLLSVVIVAILLFSRNELMQGFAQMLITIFMVTPALEVLKHESKSGWNKFVLTLPIKRGDVVQSHFLFFALAMISGLLVTVALFALADLILGDILTSTNMLGILNGAGIALLLGIVAYPLTYKWGAEKADTVLMLGIIVAVGLFLLSNWLYIEFIEDAFQGINHELLFTSGFCVITFMLYIISYGITLQVYKRKEF</sequence>
<evidence type="ECO:0000313" key="3">
    <source>
        <dbReference type="Proteomes" id="UP000595349"/>
    </source>
</evidence>
<dbReference type="RefSeq" id="WP_200085726.1">
    <property type="nucleotide sequence ID" value="NZ_CP054706.1"/>
</dbReference>
<dbReference type="PANTHER" id="PTHR41309:SF2">
    <property type="entry name" value="MEMBRANE PROTEIN"/>
    <property type="match status" value="1"/>
</dbReference>
<keyword evidence="1" id="KW-0812">Transmembrane</keyword>